<keyword evidence="5" id="KW-0732">Signal</keyword>
<feature type="domain" description="Cytochrome c" evidence="6">
    <location>
        <begin position="29"/>
        <end position="140"/>
    </location>
</feature>
<dbReference type="GO" id="GO:0009055">
    <property type="term" value="F:electron transfer activity"/>
    <property type="evidence" value="ECO:0007669"/>
    <property type="project" value="InterPro"/>
</dbReference>
<evidence type="ECO:0000259" key="6">
    <source>
        <dbReference type="PROSITE" id="PS51007"/>
    </source>
</evidence>
<reference evidence="7 8" key="1">
    <citation type="journal article" date="2010" name="J. Bacteriol.">
        <title>Complete genome sequence of the representative gamma-hexachlorocyclohexane-degrading bacterium Sphingobium japonicum UT26.</title>
        <authorList>
            <person name="Nagata Y."/>
            <person name="Ohtsubo Y."/>
            <person name="Endo R."/>
            <person name="Ichikawa N."/>
            <person name="Ankai A."/>
            <person name="Oguchi A."/>
            <person name="Fukui S."/>
            <person name="Fujita N."/>
            <person name="Tsuda M."/>
        </authorList>
    </citation>
    <scope>NUCLEOTIDE SEQUENCE [LARGE SCALE GENOMIC DNA]</scope>
    <source>
        <strain evidence="8">DSM 16413 / CCM 7287 / MTCC 6362 / UT26 / NBRC 101211 / UT26S</strain>
    </source>
</reference>
<evidence type="ECO:0000256" key="5">
    <source>
        <dbReference type="SAM" id="SignalP"/>
    </source>
</evidence>
<evidence type="ECO:0000256" key="4">
    <source>
        <dbReference type="PROSITE-ProRule" id="PRU00433"/>
    </source>
</evidence>
<name>D4Z254_SPHIU</name>
<dbReference type="RefSeq" id="WP_013040168.1">
    <property type="nucleotide sequence ID" value="NC_014006.1"/>
</dbReference>
<feature type="signal peptide" evidence="5">
    <location>
        <begin position="1"/>
        <end position="28"/>
    </location>
</feature>
<keyword evidence="3 4" id="KW-0408">Iron</keyword>
<feature type="chain" id="PRO_5003068400" description="Cytochrome c domain-containing protein" evidence="5">
    <location>
        <begin position="29"/>
        <end position="143"/>
    </location>
</feature>
<dbReference type="GO" id="GO:0046872">
    <property type="term" value="F:metal ion binding"/>
    <property type="evidence" value="ECO:0007669"/>
    <property type="project" value="UniProtKB-KW"/>
</dbReference>
<dbReference type="InterPro" id="IPR009056">
    <property type="entry name" value="Cyt_c-like_dom"/>
</dbReference>
<dbReference type="STRING" id="452662.SJA_C1-18520"/>
<dbReference type="SUPFAM" id="SSF46626">
    <property type="entry name" value="Cytochrome c"/>
    <property type="match status" value="1"/>
</dbReference>
<evidence type="ECO:0000313" key="8">
    <source>
        <dbReference type="Proteomes" id="UP000007753"/>
    </source>
</evidence>
<evidence type="ECO:0000256" key="3">
    <source>
        <dbReference type="ARBA" id="ARBA00023004"/>
    </source>
</evidence>
<gene>
    <name evidence="7" type="ordered locus">SJA_C1-18520</name>
</gene>
<evidence type="ECO:0000256" key="2">
    <source>
        <dbReference type="ARBA" id="ARBA00022723"/>
    </source>
</evidence>
<dbReference type="KEGG" id="sjp:SJA_C1-18520"/>
<protein>
    <recommendedName>
        <fullName evidence="6">Cytochrome c domain-containing protein</fullName>
    </recommendedName>
</protein>
<dbReference type="eggNOG" id="COG2010">
    <property type="taxonomic scope" value="Bacteria"/>
</dbReference>
<dbReference type="GO" id="GO:0020037">
    <property type="term" value="F:heme binding"/>
    <property type="evidence" value="ECO:0007669"/>
    <property type="project" value="InterPro"/>
</dbReference>
<dbReference type="GeneID" id="29273454"/>
<dbReference type="InterPro" id="IPR036909">
    <property type="entry name" value="Cyt_c-like_dom_sf"/>
</dbReference>
<sequence>MRRFGLIGAVAATLAATAALMPGWSATAAQPKASARIVSFKRDVIPLFQTNCAVCHQETVPSGGLVLLPAYAYANLANVGSVQTSMLRVAPGKPDKSYIMNKILGTHGSVRGKGNAMPIGQPPLLNSEIEIVRVWIAQGGKNN</sequence>
<keyword evidence="1 4" id="KW-0349">Heme</keyword>
<dbReference type="EMBL" id="AP010803">
    <property type="protein sequence ID" value="BAI96686.1"/>
    <property type="molecule type" value="Genomic_DNA"/>
</dbReference>
<dbReference type="PROSITE" id="PS51007">
    <property type="entry name" value="CYTC"/>
    <property type="match status" value="1"/>
</dbReference>
<proteinExistence type="predicted"/>
<organism evidence="7 8">
    <name type="scientific">Sphingobium indicum (strain DSM 16413 / CCM 7287 / MTCC 6362 / UT26 / NBRC 101211 / UT26S)</name>
    <name type="common">Sphingobium japonicum</name>
    <dbReference type="NCBI Taxonomy" id="452662"/>
    <lineage>
        <taxon>Bacteria</taxon>
        <taxon>Pseudomonadati</taxon>
        <taxon>Pseudomonadota</taxon>
        <taxon>Alphaproteobacteria</taxon>
        <taxon>Sphingomonadales</taxon>
        <taxon>Sphingomonadaceae</taxon>
        <taxon>Sphingobium</taxon>
    </lineage>
</organism>
<keyword evidence="2 4" id="KW-0479">Metal-binding</keyword>
<evidence type="ECO:0000256" key="1">
    <source>
        <dbReference type="ARBA" id="ARBA00022617"/>
    </source>
</evidence>
<evidence type="ECO:0000313" key="7">
    <source>
        <dbReference type="EMBL" id="BAI96686.1"/>
    </source>
</evidence>
<dbReference type="AlphaFoldDB" id="D4Z254"/>
<dbReference type="Proteomes" id="UP000007753">
    <property type="component" value="Chromosome 1"/>
</dbReference>
<dbReference type="HOGENOM" id="CLU_1804949_0_0_5"/>
<accession>D4Z254</accession>
<keyword evidence="8" id="KW-1185">Reference proteome</keyword>